<evidence type="ECO:0000256" key="8">
    <source>
        <dbReference type="ARBA" id="ARBA00023170"/>
    </source>
</evidence>
<keyword evidence="5" id="KW-0677">Repeat</keyword>
<dbReference type="AlphaFoldDB" id="A0A8X8ZSJ2"/>
<protein>
    <recommendedName>
        <fullName evidence="11">Protein kinase domain-containing protein</fullName>
    </recommendedName>
</protein>
<dbReference type="Gene3D" id="1.10.510.10">
    <property type="entry name" value="Transferase(Phosphotransferase) domain 1"/>
    <property type="match status" value="1"/>
</dbReference>
<evidence type="ECO:0000256" key="10">
    <source>
        <dbReference type="SAM" id="Phobius"/>
    </source>
</evidence>
<dbReference type="FunFam" id="3.80.10.10:FF:000062">
    <property type="entry name" value="protein STRUBBELIG-RECEPTOR FAMILY 3"/>
    <property type="match status" value="1"/>
</dbReference>
<evidence type="ECO:0000256" key="1">
    <source>
        <dbReference type="ARBA" id="ARBA00004370"/>
    </source>
</evidence>
<dbReference type="PROSITE" id="PS50011">
    <property type="entry name" value="PROTEIN_KINASE_DOM"/>
    <property type="match status" value="1"/>
</dbReference>
<feature type="domain" description="Protein kinase" evidence="11">
    <location>
        <begin position="481"/>
        <end position="760"/>
    </location>
</feature>
<proteinExistence type="predicted"/>
<evidence type="ECO:0000256" key="6">
    <source>
        <dbReference type="ARBA" id="ARBA00022989"/>
    </source>
</evidence>
<keyword evidence="2" id="KW-0433">Leucine-rich repeat</keyword>
<gene>
    <name evidence="12" type="ORF">SASPL_124015</name>
</gene>
<dbReference type="Pfam" id="PF00560">
    <property type="entry name" value="LRR_1"/>
    <property type="match status" value="1"/>
</dbReference>
<dbReference type="SUPFAM" id="SSF56112">
    <property type="entry name" value="Protein kinase-like (PK-like)"/>
    <property type="match status" value="1"/>
</dbReference>
<accession>A0A8X8ZSJ2</accession>
<evidence type="ECO:0000313" key="12">
    <source>
        <dbReference type="EMBL" id="KAG6416582.1"/>
    </source>
</evidence>
<dbReference type="InterPro" id="IPR011009">
    <property type="entry name" value="Kinase-like_dom_sf"/>
</dbReference>
<dbReference type="GO" id="GO:0004672">
    <property type="term" value="F:protein kinase activity"/>
    <property type="evidence" value="ECO:0007669"/>
    <property type="project" value="InterPro"/>
</dbReference>
<evidence type="ECO:0000256" key="2">
    <source>
        <dbReference type="ARBA" id="ARBA00022614"/>
    </source>
</evidence>
<dbReference type="GO" id="GO:0016020">
    <property type="term" value="C:membrane"/>
    <property type="evidence" value="ECO:0007669"/>
    <property type="project" value="UniProtKB-SubCell"/>
</dbReference>
<evidence type="ECO:0000259" key="11">
    <source>
        <dbReference type="PROSITE" id="PS50011"/>
    </source>
</evidence>
<keyword evidence="7 10" id="KW-0472">Membrane</keyword>
<organism evidence="12">
    <name type="scientific">Salvia splendens</name>
    <name type="common">Scarlet sage</name>
    <dbReference type="NCBI Taxonomy" id="180675"/>
    <lineage>
        <taxon>Eukaryota</taxon>
        <taxon>Viridiplantae</taxon>
        <taxon>Streptophyta</taxon>
        <taxon>Embryophyta</taxon>
        <taxon>Tracheophyta</taxon>
        <taxon>Spermatophyta</taxon>
        <taxon>Magnoliopsida</taxon>
        <taxon>eudicotyledons</taxon>
        <taxon>Gunneridae</taxon>
        <taxon>Pentapetalae</taxon>
        <taxon>asterids</taxon>
        <taxon>lamiids</taxon>
        <taxon>Lamiales</taxon>
        <taxon>Lamiaceae</taxon>
        <taxon>Nepetoideae</taxon>
        <taxon>Mentheae</taxon>
        <taxon>Salviinae</taxon>
        <taxon>Salvia</taxon>
        <taxon>Salvia subgen. Calosphace</taxon>
        <taxon>core Calosphace</taxon>
    </lineage>
</organism>
<keyword evidence="13" id="KW-1185">Reference proteome</keyword>
<dbReference type="SUPFAM" id="SSF52058">
    <property type="entry name" value="L domain-like"/>
    <property type="match status" value="1"/>
</dbReference>
<evidence type="ECO:0000256" key="4">
    <source>
        <dbReference type="ARBA" id="ARBA00022729"/>
    </source>
</evidence>
<sequence length="760" mass="83170">MTAKLFDLESLLSFSFWNLSLKDDGFLNKSIGKSFLSVFAITQLHASLGLPLLPGWIPGGDPCGPPSWQGVECVNANITALKLSGTNLGGELPDDLGMFASIIDIDLSNNHIGGSIPISLPITLQNLDYISLIMLLSFLETTNFSFLSDNQFTGDIPNSLSSLGQLKSLSLNNNLLTGSIPDAFEPITAQTMQGFILEQLDWCASTFNAEFVSSHVIVSNYLRHLQNNQLIGVLDVLQDLPLTDLNVENNLFSGPIPSKLLNIPSFRRAGNPFNTTILPSPPALPPVSPAKAPSPQLAPSPGSNGHGQIVTPLPQSGGEEKKTTPNKITWIAVGGLVLILVLVLGLFLSISRCRRGRRSTEKSFKSNEIGHGNMSETHKQDETSQFHKIPQGLKKVDKQPAEAGQTRNPLLKQGTDHSIDMTRLSDTHPRPSPLPFPLLPAERISANPTFTSLTPSGNAGKIVESAKLFTIGMLQQYTNSFSEENLIGKGMLGPVYSMQIPKGKVLAVKKLDKAASAHLSDQEFLELVSSIAKLRHANIVELVGYCLEHGERLLVYNYCGNGTLDEALNLDDEINKKLSWNTRMVLALQAAKALEYLHETHQPPIMHYNFKSCNLLLSDHLSVKVSDCGLASLMPANSIVQLQNSGYGAPELDFGSYSYQSDVYSFGVVMLRLLTGRKAYDRSRPRGEQYLVRWAFTQLYDIDALSRMVDPSLKGAYPSKSLSRVADIISLCIQPEPEFRPPMSEIVQKLVSIIQRHPNP</sequence>
<dbReference type="Gene3D" id="3.80.10.10">
    <property type="entry name" value="Ribonuclease Inhibitor"/>
    <property type="match status" value="1"/>
</dbReference>
<keyword evidence="4" id="KW-0732">Signal</keyword>
<evidence type="ECO:0000256" key="5">
    <source>
        <dbReference type="ARBA" id="ARBA00022737"/>
    </source>
</evidence>
<dbReference type="GO" id="GO:0005524">
    <property type="term" value="F:ATP binding"/>
    <property type="evidence" value="ECO:0007669"/>
    <property type="project" value="InterPro"/>
</dbReference>
<dbReference type="InterPro" id="IPR046959">
    <property type="entry name" value="PRK1-6/SRF4-like"/>
</dbReference>
<name>A0A8X8ZSJ2_SALSN</name>
<evidence type="ECO:0000313" key="13">
    <source>
        <dbReference type="Proteomes" id="UP000298416"/>
    </source>
</evidence>
<dbReference type="PANTHER" id="PTHR48007:SF22">
    <property type="entry name" value="PROTEIN STRUBBELIG-RECEPTOR FAMILY 3-LIKE ISOFORM X1"/>
    <property type="match status" value="1"/>
</dbReference>
<dbReference type="InterPro" id="IPR032675">
    <property type="entry name" value="LRR_dom_sf"/>
</dbReference>
<comment type="caution">
    <text evidence="12">The sequence shown here is derived from an EMBL/GenBank/DDBJ whole genome shotgun (WGS) entry which is preliminary data.</text>
</comment>
<reference evidence="12" key="1">
    <citation type="submission" date="2018-01" db="EMBL/GenBank/DDBJ databases">
        <authorList>
            <person name="Mao J.F."/>
        </authorList>
    </citation>
    <scope>NUCLEOTIDE SEQUENCE</scope>
    <source>
        <strain evidence="12">Huo1</strain>
        <tissue evidence="12">Leaf</tissue>
    </source>
</reference>
<dbReference type="PANTHER" id="PTHR48007">
    <property type="entry name" value="LEUCINE-RICH REPEAT RECEPTOR-LIKE PROTEIN KINASE PXC1"/>
    <property type="match status" value="1"/>
</dbReference>
<keyword evidence="6 10" id="KW-1133">Transmembrane helix</keyword>
<evidence type="ECO:0000256" key="3">
    <source>
        <dbReference type="ARBA" id="ARBA00022692"/>
    </source>
</evidence>
<dbReference type="InterPro" id="IPR001245">
    <property type="entry name" value="Ser-Thr/Tyr_kinase_cat_dom"/>
</dbReference>
<feature type="region of interest" description="Disordered" evidence="9">
    <location>
        <begin position="277"/>
        <end position="322"/>
    </location>
</feature>
<evidence type="ECO:0000256" key="9">
    <source>
        <dbReference type="SAM" id="MobiDB-lite"/>
    </source>
</evidence>
<feature type="region of interest" description="Disordered" evidence="9">
    <location>
        <begin position="357"/>
        <end position="386"/>
    </location>
</feature>
<dbReference type="FunFam" id="3.30.200.20:FF:000125">
    <property type="entry name" value="Protein STRUBBELIG-RECEPTOR FAMILY 8"/>
    <property type="match status" value="1"/>
</dbReference>
<reference evidence="12" key="2">
    <citation type="submission" date="2020-08" db="EMBL/GenBank/DDBJ databases">
        <title>Plant Genome Project.</title>
        <authorList>
            <person name="Zhang R.-G."/>
        </authorList>
    </citation>
    <scope>NUCLEOTIDE SEQUENCE</scope>
    <source>
        <strain evidence="12">Huo1</strain>
        <tissue evidence="12">Leaf</tissue>
    </source>
</reference>
<dbReference type="InterPro" id="IPR000719">
    <property type="entry name" value="Prot_kinase_dom"/>
</dbReference>
<dbReference type="InterPro" id="IPR001611">
    <property type="entry name" value="Leu-rich_rpt"/>
</dbReference>
<dbReference type="FunFam" id="1.10.510.10:FF:000095">
    <property type="entry name" value="protein STRUBBELIG-RECEPTOR FAMILY 8"/>
    <property type="match status" value="1"/>
</dbReference>
<feature type="compositionally biased region" description="Basic and acidic residues" evidence="9">
    <location>
        <begin position="376"/>
        <end position="385"/>
    </location>
</feature>
<comment type="subcellular location">
    <subcellularLocation>
        <location evidence="1">Membrane</location>
    </subcellularLocation>
</comment>
<feature type="transmembrane region" description="Helical" evidence="10">
    <location>
        <begin position="328"/>
        <end position="350"/>
    </location>
</feature>
<feature type="compositionally biased region" description="Pro residues" evidence="9">
    <location>
        <begin position="279"/>
        <end position="288"/>
    </location>
</feature>
<dbReference type="Gene3D" id="3.30.200.20">
    <property type="entry name" value="Phosphorylase Kinase, domain 1"/>
    <property type="match status" value="1"/>
</dbReference>
<dbReference type="Proteomes" id="UP000298416">
    <property type="component" value="Unassembled WGS sequence"/>
</dbReference>
<dbReference type="EMBL" id="PNBA02000008">
    <property type="protein sequence ID" value="KAG6416582.1"/>
    <property type="molecule type" value="Genomic_DNA"/>
</dbReference>
<evidence type="ECO:0000256" key="7">
    <source>
        <dbReference type="ARBA" id="ARBA00023136"/>
    </source>
</evidence>
<keyword evidence="3 10" id="KW-0812">Transmembrane</keyword>
<dbReference type="Pfam" id="PF07714">
    <property type="entry name" value="PK_Tyr_Ser-Thr"/>
    <property type="match status" value="1"/>
</dbReference>
<keyword evidence="8" id="KW-0675">Receptor</keyword>